<evidence type="ECO:0000313" key="2">
    <source>
        <dbReference type="Proteomes" id="UP001239267"/>
    </source>
</evidence>
<accession>A0AAJ1WEH5</accession>
<dbReference type="AlphaFoldDB" id="A0AAJ1WEH5"/>
<protein>
    <submittedName>
        <fullName evidence="1">Uncharacterized protein</fullName>
    </submittedName>
</protein>
<dbReference type="RefSeq" id="WP_307357507.1">
    <property type="nucleotide sequence ID" value="NZ_JAUSTB010000002.1"/>
</dbReference>
<sequence>MADKTRNGLATIDLVGGPCCGEIYQSDYSIPQEYFSVRLVTDIRCEHGDHDTDESRDGVLVADPLARWFTYQKSYQDAVTCYWIFVPRDPQVQP</sequence>
<proteinExistence type="predicted"/>
<gene>
    <name evidence="1" type="ORF">J2T23_000855</name>
</gene>
<dbReference type="Proteomes" id="UP001239267">
    <property type="component" value="Unassembled WGS sequence"/>
</dbReference>
<reference evidence="1 2" key="1">
    <citation type="submission" date="2023-07" db="EMBL/GenBank/DDBJ databases">
        <title>Sorghum-associated microbial communities from plants grown in Nebraska, USA.</title>
        <authorList>
            <person name="Schachtman D."/>
        </authorList>
    </citation>
    <scope>NUCLEOTIDE SEQUENCE [LARGE SCALE GENOMIC DNA]</scope>
    <source>
        <strain evidence="1 2">DS1001</strain>
    </source>
</reference>
<evidence type="ECO:0000313" key="1">
    <source>
        <dbReference type="EMBL" id="MDQ0144972.1"/>
    </source>
</evidence>
<name>A0AAJ1WEH5_9MICC</name>
<keyword evidence="2" id="KW-1185">Reference proteome</keyword>
<organism evidence="1 2">
    <name type="scientific">Pseudarthrobacter niigatensis</name>
    <dbReference type="NCBI Taxonomy" id="369935"/>
    <lineage>
        <taxon>Bacteria</taxon>
        <taxon>Bacillati</taxon>
        <taxon>Actinomycetota</taxon>
        <taxon>Actinomycetes</taxon>
        <taxon>Micrococcales</taxon>
        <taxon>Micrococcaceae</taxon>
        <taxon>Pseudarthrobacter</taxon>
    </lineage>
</organism>
<comment type="caution">
    <text evidence="1">The sequence shown here is derived from an EMBL/GenBank/DDBJ whole genome shotgun (WGS) entry which is preliminary data.</text>
</comment>
<dbReference type="EMBL" id="JAUSTB010000002">
    <property type="protein sequence ID" value="MDQ0144972.1"/>
    <property type="molecule type" value="Genomic_DNA"/>
</dbReference>